<proteinExistence type="predicted"/>
<name>A0A085NI34_9BILA</name>
<organism evidence="2">
    <name type="scientific">Trichuris suis</name>
    <name type="common">pig whipworm</name>
    <dbReference type="NCBI Taxonomy" id="68888"/>
    <lineage>
        <taxon>Eukaryota</taxon>
        <taxon>Metazoa</taxon>
        <taxon>Ecdysozoa</taxon>
        <taxon>Nematoda</taxon>
        <taxon>Enoplea</taxon>
        <taxon>Dorylaimia</taxon>
        <taxon>Trichinellida</taxon>
        <taxon>Trichuridae</taxon>
        <taxon>Trichuris</taxon>
    </lineage>
</organism>
<accession>A0A085NI34</accession>
<gene>
    <name evidence="1" type="ORF">M513_02989</name>
    <name evidence="2" type="ORF">M514_02989</name>
</gene>
<dbReference type="Proteomes" id="UP000030764">
    <property type="component" value="Unassembled WGS sequence"/>
</dbReference>
<reference evidence="2 3" key="1">
    <citation type="journal article" date="2014" name="Nat. Genet.">
        <title>Genome and transcriptome of the porcine whipworm Trichuris suis.</title>
        <authorList>
            <person name="Jex A.R."/>
            <person name="Nejsum P."/>
            <person name="Schwarz E.M."/>
            <person name="Hu L."/>
            <person name="Young N.D."/>
            <person name="Hall R.S."/>
            <person name="Korhonen P.K."/>
            <person name="Liao S."/>
            <person name="Thamsborg S."/>
            <person name="Xia J."/>
            <person name="Xu P."/>
            <person name="Wang S."/>
            <person name="Scheerlinck J.P."/>
            <person name="Hofmann A."/>
            <person name="Sternberg P.W."/>
            <person name="Wang J."/>
            <person name="Gasser R.B."/>
        </authorList>
    </citation>
    <scope>NUCLEOTIDE SEQUENCE [LARGE SCALE GENOMIC DNA]</scope>
    <source>
        <strain evidence="2">DCEP-RM93F</strain>
        <strain evidence="1">DCEP-RM93M</strain>
    </source>
</reference>
<evidence type="ECO:0000313" key="3">
    <source>
        <dbReference type="Proteomes" id="UP000030764"/>
    </source>
</evidence>
<dbReference type="EMBL" id="KL367498">
    <property type="protein sequence ID" value="KFD69130.1"/>
    <property type="molecule type" value="Genomic_DNA"/>
</dbReference>
<dbReference type="EMBL" id="KL363195">
    <property type="protein sequence ID" value="KFD56211.1"/>
    <property type="molecule type" value="Genomic_DNA"/>
</dbReference>
<dbReference type="AlphaFoldDB" id="A0A085NI34"/>
<dbReference type="Proteomes" id="UP000030758">
    <property type="component" value="Unassembled WGS sequence"/>
</dbReference>
<evidence type="ECO:0000313" key="2">
    <source>
        <dbReference type="EMBL" id="KFD69130.1"/>
    </source>
</evidence>
<sequence length="79" mass="8994">MENAELRYLRTLPIRCNAYQRSCKINEQGDQTPASQVKVFHSHDGTACLRLHFNVTTGKSPYEAVKTSLLFLVANVKRQ</sequence>
<evidence type="ECO:0000313" key="1">
    <source>
        <dbReference type="EMBL" id="KFD56211.1"/>
    </source>
</evidence>
<protein>
    <submittedName>
        <fullName evidence="2">Uncharacterized protein</fullName>
    </submittedName>
</protein>
<keyword evidence="3" id="KW-1185">Reference proteome</keyword>